<name>H6QDE1_PYROT</name>
<dbReference type="HOGENOM" id="CLU_3057288_0_0_2"/>
<dbReference type="Proteomes" id="UP000009062">
    <property type="component" value="Chromosome"/>
</dbReference>
<organism evidence="2 3">
    <name type="scientific">Pyrobaculum oguniense (strain DSM 13380 / JCM 10595 / TE7)</name>
    <dbReference type="NCBI Taxonomy" id="698757"/>
    <lineage>
        <taxon>Archaea</taxon>
        <taxon>Thermoproteota</taxon>
        <taxon>Thermoprotei</taxon>
        <taxon>Thermoproteales</taxon>
        <taxon>Thermoproteaceae</taxon>
        <taxon>Pyrobaculum</taxon>
    </lineage>
</organism>
<keyword evidence="3" id="KW-1185">Reference proteome</keyword>
<dbReference type="Pfam" id="PF07775">
    <property type="entry name" value="PaRep2b"/>
    <property type="match status" value="1"/>
</dbReference>
<dbReference type="STRING" id="698757.Pogu_2604"/>
<evidence type="ECO:0000313" key="2">
    <source>
        <dbReference type="EMBL" id="AFA40631.1"/>
    </source>
</evidence>
<evidence type="ECO:0000259" key="1">
    <source>
        <dbReference type="Pfam" id="PF07775"/>
    </source>
</evidence>
<accession>H6QDE1</accession>
<protein>
    <submittedName>
        <fullName evidence="2">PaRep2b protein</fullName>
    </submittedName>
</protein>
<gene>
    <name evidence="2" type="ordered locus">Pogu_2604</name>
</gene>
<dbReference type="KEGG" id="pog:Pogu_2604"/>
<evidence type="ECO:0000313" key="3">
    <source>
        <dbReference type="Proteomes" id="UP000009062"/>
    </source>
</evidence>
<sequence>MKALVEELQRCGVIDGGKSEYLLRELAAGPNVVEIAGVEMSVLVKKPANPSNW</sequence>
<proteinExistence type="predicted"/>
<dbReference type="eggNOG" id="arCOG09780">
    <property type="taxonomic scope" value="Archaea"/>
</dbReference>
<dbReference type="InterPro" id="IPR011689">
    <property type="entry name" value="PaRep2b"/>
</dbReference>
<dbReference type="AlphaFoldDB" id="H6QDE1"/>
<feature type="domain" description="PaRep2b" evidence="1">
    <location>
        <begin position="2"/>
        <end position="45"/>
    </location>
</feature>
<dbReference type="EMBL" id="CP003316">
    <property type="protein sequence ID" value="AFA40631.1"/>
    <property type="molecule type" value="Genomic_DNA"/>
</dbReference>
<reference evidence="2 3" key="1">
    <citation type="journal article" date="2012" name="Stand. Genomic Sci.">
        <title>Complete genome sequence of Pyrobaculum oguniense.</title>
        <authorList>
            <person name="Bernick D.L."/>
            <person name="Karplus K."/>
            <person name="Lui L.M."/>
            <person name="Coker J.K."/>
            <person name="Murphy J.N."/>
            <person name="Chan P.P."/>
            <person name="Cozen A.E."/>
            <person name="Lowe T.M."/>
        </authorList>
    </citation>
    <scope>NUCLEOTIDE SEQUENCE [LARGE SCALE GENOMIC DNA]</scope>
    <source>
        <strain evidence="2 3">TE7</strain>
    </source>
</reference>